<name>A0A8J1XRU5_OWEFU</name>
<feature type="compositionally biased region" description="Low complexity" evidence="1">
    <location>
        <begin position="222"/>
        <end position="271"/>
    </location>
</feature>
<keyword evidence="3" id="KW-1185">Reference proteome</keyword>
<protein>
    <submittedName>
        <fullName evidence="2">Uncharacterized protein</fullName>
    </submittedName>
</protein>
<organism evidence="2 3">
    <name type="scientific">Owenia fusiformis</name>
    <name type="common">Polychaete worm</name>
    <dbReference type="NCBI Taxonomy" id="6347"/>
    <lineage>
        <taxon>Eukaryota</taxon>
        <taxon>Metazoa</taxon>
        <taxon>Spiralia</taxon>
        <taxon>Lophotrochozoa</taxon>
        <taxon>Annelida</taxon>
        <taxon>Polychaeta</taxon>
        <taxon>Sedentaria</taxon>
        <taxon>Canalipalpata</taxon>
        <taxon>Sabellida</taxon>
        <taxon>Oweniida</taxon>
        <taxon>Oweniidae</taxon>
        <taxon>Owenia</taxon>
    </lineage>
</organism>
<reference evidence="2" key="1">
    <citation type="submission" date="2022-03" db="EMBL/GenBank/DDBJ databases">
        <authorList>
            <person name="Martin C."/>
        </authorList>
    </citation>
    <scope>NUCLEOTIDE SEQUENCE</scope>
</reference>
<evidence type="ECO:0000313" key="3">
    <source>
        <dbReference type="Proteomes" id="UP000749559"/>
    </source>
</evidence>
<evidence type="ECO:0000313" key="2">
    <source>
        <dbReference type="EMBL" id="CAH1789757.1"/>
    </source>
</evidence>
<proteinExistence type="predicted"/>
<gene>
    <name evidence="2" type="ORF">OFUS_LOCUS15061</name>
</gene>
<evidence type="ECO:0000256" key="1">
    <source>
        <dbReference type="SAM" id="MobiDB-lite"/>
    </source>
</evidence>
<dbReference type="InterPro" id="IPR036514">
    <property type="entry name" value="SGNH_hydro_sf"/>
</dbReference>
<dbReference type="AlphaFoldDB" id="A0A8J1XRU5"/>
<feature type="compositionally biased region" description="Low complexity" evidence="1">
    <location>
        <begin position="284"/>
        <end position="351"/>
    </location>
</feature>
<dbReference type="OrthoDB" id="6109323at2759"/>
<accession>A0A8J1XRU5</accession>
<dbReference type="SUPFAM" id="SSF52266">
    <property type="entry name" value="SGNH hydrolase"/>
    <property type="match status" value="1"/>
</dbReference>
<feature type="non-terminal residue" evidence="2">
    <location>
        <position position="351"/>
    </location>
</feature>
<dbReference type="Proteomes" id="UP000749559">
    <property type="component" value="Unassembled WGS sequence"/>
</dbReference>
<sequence length="351" mass="38952">MSTPRVLLFGHSLVKRVELPSESFSDETLKKCPPSLDLNDNQCLLTYEGVPGGDFKKLNESGIWKSMNNFDVVIAQIAGNEIDNFPMSEERITEVFQGTIDMIHRIRRQVANVILCKLFHRRMSLARSSRIRSLEQQVSYNNNVDRINRRLAQVLDHSTGTYFWRTKGQVMNGLDMIGEDGTHFNEDGHYKYWRSLRGAVMHGLTMLDGATAGGFLQMLQGGNNQGQAGQHMPQQQNQMAGQQNQNAQNQNMGQNQNMNPGPGQVQPQNPGIAQDQQQNLGMAQGHQQNLGMGQGQQQNLGMAQGHQQNLGMAQGQQQNPVMVQGQPQKQGQPQNPVMVQGQPQNPGGAQG</sequence>
<dbReference type="Gene3D" id="3.40.50.1110">
    <property type="entry name" value="SGNH hydrolase"/>
    <property type="match status" value="1"/>
</dbReference>
<dbReference type="EMBL" id="CAIIXF020000007">
    <property type="protein sequence ID" value="CAH1789757.1"/>
    <property type="molecule type" value="Genomic_DNA"/>
</dbReference>
<feature type="region of interest" description="Disordered" evidence="1">
    <location>
        <begin position="222"/>
        <end position="351"/>
    </location>
</feature>
<comment type="caution">
    <text evidence="2">The sequence shown here is derived from an EMBL/GenBank/DDBJ whole genome shotgun (WGS) entry which is preliminary data.</text>
</comment>